<evidence type="ECO:0000256" key="3">
    <source>
        <dbReference type="ARBA" id="ARBA00004496"/>
    </source>
</evidence>
<evidence type="ECO:0000256" key="7">
    <source>
        <dbReference type="ARBA" id="ARBA00022801"/>
    </source>
</evidence>
<dbReference type="EC" id="3.5.1.28" evidence="4"/>
<comment type="subcellular location">
    <subcellularLocation>
        <location evidence="3">Cytoplasm</location>
    </subcellularLocation>
</comment>
<gene>
    <name evidence="13" type="ORF">METZ01_LOCUS23014</name>
</gene>
<dbReference type="EMBL" id="UINC01001083">
    <property type="protein sequence ID" value="SUZ70160.1"/>
    <property type="molecule type" value="Genomic_DNA"/>
</dbReference>
<keyword evidence="9" id="KW-0961">Cell wall biogenesis/degradation</keyword>
<dbReference type="Pfam" id="PF01510">
    <property type="entry name" value="Amidase_2"/>
    <property type="match status" value="1"/>
</dbReference>
<comment type="catalytic activity">
    <reaction evidence="1">
        <text>Hydrolyzes the link between N-acetylmuramoyl residues and L-amino acid residues in certain cell-wall glycopeptides.</text>
        <dbReference type="EC" id="3.5.1.28"/>
    </reaction>
</comment>
<dbReference type="GO" id="GO:0046872">
    <property type="term" value="F:metal ion binding"/>
    <property type="evidence" value="ECO:0007669"/>
    <property type="project" value="UniProtKB-KW"/>
</dbReference>
<dbReference type="NCBIfam" id="NF008758">
    <property type="entry name" value="PRK11789.1"/>
    <property type="match status" value="1"/>
</dbReference>
<dbReference type="PANTHER" id="PTHR30417">
    <property type="entry name" value="N-ACETYLMURAMOYL-L-ALANINE AMIDASE AMID"/>
    <property type="match status" value="1"/>
</dbReference>
<evidence type="ECO:0000313" key="13">
    <source>
        <dbReference type="EMBL" id="SUZ70160.1"/>
    </source>
</evidence>
<dbReference type="CDD" id="cd06583">
    <property type="entry name" value="PGRP"/>
    <property type="match status" value="1"/>
</dbReference>
<dbReference type="GO" id="GO:0008745">
    <property type="term" value="F:N-acetylmuramoyl-L-alanine amidase activity"/>
    <property type="evidence" value="ECO:0007669"/>
    <property type="project" value="UniProtKB-EC"/>
</dbReference>
<comment type="cofactor">
    <cofactor evidence="2">
        <name>Zn(2+)</name>
        <dbReference type="ChEBI" id="CHEBI:29105"/>
    </cofactor>
</comment>
<evidence type="ECO:0000256" key="5">
    <source>
        <dbReference type="ARBA" id="ARBA00022490"/>
    </source>
</evidence>
<evidence type="ECO:0000256" key="4">
    <source>
        <dbReference type="ARBA" id="ARBA00011901"/>
    </source>
</evidence>
<evidence type="ECO:0000256" key="2">
    <source>
        <dbReference type="ARBA" id="ARBA00001947"/>
    </source>
</evidence>
<dbReference type="SMART" id="SM00644">
    <property type="entry name" value="Ami_2"/>
    <property type="match status" value="1"/>
</dbReference>
<name>A0A381PTC0_9ZZZZ</name>
<dbReference type="Gene3D" id="3.40.80.10">
    <property type="entry name" value="Peptidoglycan recognition protein-like"/>
    <property type="match status" value="1"/>
</dbReference>
<protein>
    <recommendedName>
        <fullName evidence="10">1,6-anhydro-N-acetylmuramyl-L-alanine amidase AmpD</fullName>
        <ecNumber evidence="4">3.5.1.28</ecNumber>
    </recommendedName>
    <alternativeName>
        <fullName evidence="11">N-acetylmuramoyl-L-alanine amidase</fullName>
    </alternativeName>
</protein>
<dbReference type="AlphaFoldDB" id="A0A381PTC0"/>
<dbReference type="GO" id="GO:0009253">
    <property type="term" value="P:peptidoglycan catabolic process"/>
    <property type="evidence" value="ECO:0007669"/>
    <property type="project" value="InterPro"/>
</dbReference>
<evidence type="ECO:0000256" key="1">
    <source>
        <dbReference type="ARBA" id="ARBA00001561"/>
    </source>
</evidence>
<accession>A0A381PTC0</accession>
<dbReference type="InterPro" id="IPR036505">
    <property type="entry name" value="Amidase/PGRP_sf"/>
</dbReference>
<dbReference type="GO" id="GO:0009254">
    <property type="term" value="P:peptidoglycan turnover"/>
    <property type="evidence" value="ECO:0007669"/>
    <property type="project" value="TreeGrafter"/>
</dbReference>
<organism evidence="13">
    <name type="scientific">marine metagenome</name>
    <dbReference type="NCBI Taxonomy" id="408172"/>
    <lineage>
        <taxon>unclassified sequences</taxon>
        <taxon>metagenomes</taxon>
        <taxon>ecological metagenomes</taxon>
    </lineage>
</organism>
<evidence type="ECO:0000256" key="9">
    <source>
        <dbReference type="ARBA" id="ARBA00023316"/>
    </source>
</evidence>
<dbReference type="PANTHER" id="PTHR30417:SF4">
    <property type="entry name" value="1,6-ANHYDRO-N-ACETYLMURAMYL-L-ALANINE AMIDASE AMPD"/>
    <property type="match status" value="1"/>
</dbReference>
<reference evidence="13" key="1">
    <citation type="submission" date="2018-05" db="EMBL/GenBank/DDBJ databases">
        <authorList>
            <person name="Lanie J.A."/>
            <person name="Ng W.-L."/>
            <person name="Kazmierczak K.M."/>
            <person name="Andrzejewski T.M."/>
            <person name="Davidsen T.M."/>
            <person name="Wayne K.J."/>
            <person name="Tettelin H."/>
            <person name="Glass J.I."/>
            <person name="Rusch D."/>
            <person name="Podicherti R."/>
            <person name="Tsui H.-C.T."/>
            <person name="Winkler M.E."/>
        </authorList>
    </citation>
    <scope>NUCLEOTIDE SEQUENCE</scope>
</reference>
<evidence type="ECO:0000256" key="11">
    <source>
        <dbReference type="ARBA" id="ARBA00042615"/>
    </source>
</evidence>
<evidence type="ECO:0000256" key="8">
    <source>
        <dbReference type="ARBA" id="ARBA00022833"/>
    </source>
</evidence>
<keyword evidence="6" id="KW-0479">Metal-binding</keyword>
<dbReference type="InterPro" id="IPR002502">
    <property type="entry name" value="Amidase_domain"/>
</dbReference>
<sequence length="129" mass="14956">MNKLDFQAHQYFENMKNLKVSAHLLINRDGVLFQFVPFHNRAWHAGESSFRGKKCCNDFSIGIELEGTDHEQYTDEQYSCLGKILQSLFNEYPFLSPRKIAGHCDVSPLRKTDPGPAFNWFHLYTLLGK</sequence>
<keyword evidence="7" id="KW-0378">Hydrolase</keyword>
<keyword evidence="8" id="KW-0862">Zinc</keyword>
<dbReference type="GO" id="GO:0071555">
    <property type="term" value="P:cell wall organization"/>
    <property type="evidence" value="ECO:0007669"/>
    <property type="project" value="UniProtKB-KW"/>
</dbReference>
<keyword evidence="5" id="KW-0963">Cytoplasm</keyword>
<feature type="domain" description="N-acetylmuramoyl-L-alanine amidase" evidence="12">
    <location>
        <begin position="1"/>
        <end position="115"/>
    </location>
</feature>
<dbReference type="InterPro" id="IPR051206">
    <property type="entry name" value="NAMLAA_amidase_2"/>
</dbReference>
<evidence type="ECO:0000256" key="6">
    <source>
        <dbReference type="ARBA" id="ARBA00022723"/>
    </source>
</evidence>
<evidence type="ECO:0000259" key="12">
    <source>
        <dbReference type="SMART" id="SM00644"/>
    </source>
</evidence>
<dbReference type="GO" id="GO:0005737">
    <property type="term" value="C:cytoplasm"/>
    <property type="evidence" value="ECO:0007669"/>
    <property type="project" value="UniProtKB-SubCell"/>
</dbReference>
<dbReference type="SUPFAM" id="SSF55846">
    <property type="entry name" value="N-acetylmuramoyl-L-alanine amidase-like"/>
    <property type="match status" value="1"/>
</dbReference>
<proteinExistence type="predicted"/>
<evidence type="ECO:0000256" key="10">
    <source>
        <dbReference type="ARBA" id="ARBA00039257"/>
    </source>
</evidence>